<dbReference type="EMBL" id="WHZV01000005">
    <property type="protein sequence ID" value="NEG55401.1"/>
    <property type="molecule type" value="Genomic_DNA"/>
</dbReference>
<comment type="caution">
    <text evidence="1">The sequence shown here is derived from an EMBL/GenBank/DDBJ whole genome shotgun (WGS) entry which is preliminary data.</text>
</comment>
<evidence type="ECO:0000313" key="2">
    <source>
        <dbReference type="Proteomes" id="UP000483293"/>
    </source>
</evidence>
<proteinExistence type="predicted"/>
<dbReference type="Proteomes" id="UP000483293">
    <property type="component" value="Unassembled WGS sequence"/>
</dbReference>
<dbReference type="RefSeq" id="WP_163197115.1">
    <property type="nucleotide sequence ID" value="NZ_WHZV01000005.1"/>
</dbReference>
<evidence type="ECO:0000313" key="1">
    <source>
        <dbReference type="EMBL" id="NEG55401.1"/>
    </source>
</evidence>
<organism evidence="1 2">
    <name type="scientific">Bifidobacterium platyrrhinorum</name>
    <dbReference type="NCBI Taxonomy" id="2661628"/>
    <lineage>
        <taxon>Bacteria</taxon>
        <taxon>Bacillati</taxon>
        <taxon>Actinomycetota</taxon>
        <taxon>Actinomycetes</taxon>
        <taxon>Bifidobacteriales</taxon>
        <taxon>Bifidobacteriaceae</taxon>
        <taxon>Bifidobacterium</taxon>
    </lineage>
</organism>
<accession>A0A6L9SW37</accession>
<name>A0A6L9SW37_9BIFI</name>
<reference evidence="1 2" key="1">
    <citation type="submission" date="2019-10" db="EMBL/GenBank/DDBJ databases">
        <title>Bifidobacterium from non-human primates.</title>
        <authorList>
            <person name="Modesto M."/>
        </authorList>
    </citation>
    <scope>NUCLEOTIDE SEQUENCE [LARGE SCALE GENOMIC DNA]</scope>
    <source>
        <strain evidence="1 2">SMA15</strain>
    </source>
</reference>
<protein>
    <recommendedName>
        <fullName evidence="3">Helix-turn-helix domain-containing protein</fullName>
    </recommendedName>
</protein>
<keyword evidence="2" id="KW-1185">Reference proteome</keyword>
<dbReference type="AlphaFoldDB" id="A0A6L9SW37"/>
<gene>
    <name evidence="1" type="ORF">GFD21_06405</name>
</gene>
<evidence type="ECO:0008006" key="3">
    <source>
        <dbReference type="Google" id="ProtNLM"/>
    </source>
</evidence>
<sequence length="94" mass="10018">MKTSKQIASGIVAELARQGHSKGDLADVWGVTKQSVYTKLRKGDLTTDDVDKAASFLNIPFVALVASALNAPVNLAKEERRLNSQRAAPVARAA</sequence>